<evidence type="ECO:0000256" key="8">
    <source>
        <dbReference type="ARBA" id="ARBA00023136"/>
    </source>
</evidence>
<keyword evidence="14" id="KW-1185">Reference proteome</keyword>
<keyword evidence="8 10" id="KW-0472">Membrane</keyword>
<evidence type="ECO:0000256" key="10">
    <source>
        <dbReference type="RuleBase" id="RU363097"/>
    </source>
</evidence>
<dbReference type="GO" id="GO:0035336">
    <property type="term" value="P:long-chain fatty-acyl-CoA metabolic process"/>
    <property type="evidence" value="ECO:0007669"/>
    <property type="project" value="TreeGrafter"/>
</dbReference>
<evidence type="ECO:0000256" key="5">
    <source>
        <dbReference type="ARBA" id="ARBA00022857"/>
    </source>
</evidence>
<comment type="function">
    <text evidence="10">Catalyzes the reduction of fatty acyl-CoA to fatty alcohols.</text>
</comment>
<accession>A0A2S2R5F8</accession>
<name>A0A2S2R5F8_9HEMI</name>
<dbReference type="PANTHER" id="PTHR11011">
    <property type="entry name" value="MALE STERILITY PROTEIN 2-RELATED"/>
    <property type="match status" value="1"/>
</dbReference>
<dbReference type="InterPro" id="IPR013120">
    <property type="entry name" value="FAR_NAD-bd"/>
</dbReference>
<dbReference type="GO" id="GO:0102965">
    <property type="term" value="F:alcohol-forming long-chain fatty acyl-CoA reductase activity"/>
    <property type="evidence" value="ECO:0007669"/>
    <property type="project" value="UniProtKB-EC"/>
</dbReference>
<dbReference type="Pfam" id="PF07993">
    <property type="entry name" value="NAD_binding_4"/>
    <property type="match status" value="1"/>
</dbReference>
<feature type="domain" description="Fatty acyl-CoA reductase C-terminal" evidence="11">
    <location>
        <begin position="366"/>
        <end position="458"/>
    </location>
</feature>
<comment type="similarity">
    <text evidence="2 10">Belongs to the fatty acyl-CoA reductase family.</text>
</comment>
<evidence type="ECO:0000259" key="12">
    <source>
        <dbReference type="Pfam" id="PF07993"/>
    </source>
</evidence>
<evidence type="ECO:0000313" key="13">
    <source>
        <dbReference type="EMBL" id="MBY84592.1"/>
    </source>
</evidence>
<comment type="catalytic activity">
    <reaction evidence="9 10">
        <text>a long-chain fatty acyl-CoA + 2 NADPH + 2 H(+) = a long-chain primary fatty alcohol + 2 NADP(+) + CoA</text>
        <dbReference type="Rhea" id="RHEA:52716"/>
        <dbReference type="ChEBI" id="CHEBI:15378"/>
        <dbReference type="ChEBI" id="CHEBI:57287"/>
        <dbReference type="ChEBI" id="CHEBI:57783"/>
        <dbReference type="ChEBI" id="CHEBI:58349"/>
        <dbReference type="ChEBI" id="CHEBI:77396"/>
        <dbReference type="ChEBI" id="CHEBI:83139"/>
        <dbReference type="EC" id="1.2.1.84"/>
    </reaction>
</comment>
<gene>
    <name evidence="13" type="primary">far1_4</name>
    <name evidence="15" type="synonym">LOC112681905</name>
    <name evidence="13" type="ORF">g.156722</name>
</gene>
<dbReference type="EMBL" id="GGMS01015389">
    <property type="protein sequence ID" value="MBY84592.1"/>
    <property type="molecule type" value="Transcribed_RNA"/>
</dbReference>
<dbReference type="InterPro" id="IPR033640">
    <property type="entry name" value="FAR_C"/>
</dbReference>
<evidence type="ECO:0000256" key="2">
    <source>
        <dbReference type="ARBA" id="ARBA00005928"/>
    </source>
</evidence>
<feature type="transmembrane region" description="Helical" evidence="10">
    <location>
        <begin position="473"/>
        <end position="492"/>
    </location>
</feature>
<dbReference type="GO" id="GO:0080019">
    <property type="term" value="F:alcohol-forming very long-chain fatty acyl-CoA reductase activity"/>
    <property type="evidence" value="ECO:0007669"/>
    <property type="project" value="InterPro"/>
</dbReference>
<evidence type="ECO:0000313" key="14">
    <source>
        <dbReference type="Proteomes" id="UP000694846"/>
    </source>
</evidence>
<evidence type="ECO:0000256" key="4">
    <source>
        <dbReference type="ARBA" id="ARBA00022692"/>
    </source>
</evidence>
<dbReference type="CDD" id="cd09071">
    <property type="entry name" value="FAR_C"/>
    <property type="match status" value="1"/>
</dbReference>
<keyword evidence="5 10" id="KW-0521">NADP</keyword>
<organism evidence="13">
    <name type="scientific">Sipha flava</name>
    <name type="common">yellow sugarcane aphid</name>
    <dbReference type="NCBI Taxonomy" id="143950"/>
    <lineage>
        <taxon>Eukaryota</taxon>
        <taxon>Metazoa</taxon>
        <taxon>Ecdysozoa</taxon>
        <taxon>Arthropoda</taxon>
        <taxon>Hexapoda</taxon>
        <taxon>Insecta</taxon>
        <taxon>Pterygota</taxon>
        <taxon>Neoptera</taxon>
        <taxon>Paraneoptera</taxon>
        <taxon>Hemiptera</taxon>
        <taxon>Sternorrhyncha</taxon>
        <taxon>Aphidomorpha</taxon>
        <taxon>Aphidoidea</taxon>
        <taxon>Aphididae</taxon>
        <taxon>Sipha</taxon>
    </lineage>
</organism>
<evidence type="ECO:0000256" key="6">
    <source>
        <dbReference type="ARBA" id="ARBA00022989"/>
    </source>
</evidence>
<dbReference type="SUPFAM" id="SSF51735">
    <property type="entry name" value="NAD(P)-binding Rossmann-fold domains"/>
    <property type="match status" value="1"/>
</dbReference>
<dbReference type="GO" id="GO:0016020">
    <property type="term" value="C:membrane"/>
    <property type="evidence" value="ECO:0007669"/>
    <property type="project" value="UniProtKB-SubCell"/>
</dbReference>
<keyword evidence="3 10" id="KW-0444">Lipid biosynthesis</keyword>
<evidence type="ECO:0000256" key="9">
    <source>
        <dbReference type="ARBA" id="ARBA00052530"/>
    </source>
</evidence>
<feature type="transmembrane region" description="Helical" evidence="10">
    <location>
        <begin position="357"/>
        <end position="380"/>
    </location>
</feature>
<dbReference type="InterPro" id="IPR026055">
    <property type="entry name" value="FAR"/>
</dbReference>
<dbReference type="Pfam" id="PF03015">
    <property type="entry name" value="Sterile"/>
    <property type="match status" value="1"/>
</dbReference>
<proteinExistence type="inferred from homology"/>
<dbReference type="AlphaFoldDB" id="A0A2S2R5F8"/>
<dbReference type="CDD" id="cd05236">
    <property type="entry name" value="FAR-N_SDR_e"/>
    <property type="match status" value="1"/>
</dbReference>
<dbReference type="InterPro" id="IPR036291">
    <property type="entry name" value="NAD(P)-bd_dom_sf"/>
</dbReference>
<dbReference type="RefSeq" id="XP_025408043.1">
    <property type="nucleotide sequence ID" value="XM_025552258.1"/>
</dbReference>
<protein>
    <recommendedName>
        <fullName evidence="10">Fatty acyl-CoA reductase</fullName>
        <ecNumber evidence="10">1.2.1.84</ecNumber>
    </recommendedName>
</protein>
<reference evidence="13" key="1">
    <citation type="submission" date="2018-04" db="EMBL/GenBank/DDBJ databases">
        <title>Transcriptome assembly of Sipha flava.</title>
        <authorList>
            <person name="Scully E.D."/>
            <person name="Geib S.M."/>
            <person name="Palmer N.A."/>
            <person name="Koch K."/>
            <person name="Bradshaw J."/>
            <person name="Heng-Moss T."/>
            <person name="Sarath G."/>
        </authorList>
    </citation>
    <scope>NUCLEOTIDE SEQUENCE</scope>
</reference>
<keyword evidence="6 10" id="KW-1133">Transmembrane helix</keyword>
<evidence type="ECO:0000256" key="7">
    <source>
        <dbReference type="ARBA" id="ARBA00023098"/>
    </source>
</evidence>
<evidence type="ECO:0000256" key="1">
    <source>
        <dbReference type="ARBA" id="ARBA00004141"/>
    </source>
</evidence>
<comment type="subcellular location">
    <subcellularLocation>
        <location evidence="1">Membrane</location>
        <topology evidence="1">Multi-pass membrane protein</topology>
    </subcellularLocation>
</comment>
<dbReference type="GO" id="GO:0005777">
    <property type="term" value="C:peroxisome"/>
    <property type="evidence" value="ECO:0007669"/>
    <property type="project" value="TreeGrafter"/>
</dbReference>
<dbReference type="Proteomes" id="UP000694846">
    <property type="component" value="Unplaced"/>
</dbReference>
<keyword evidence="7 10" id="KW-0443">Lipid metabolism</keyword>
<reference evidence="15" key="2">
    <citation type="submission" date="2025-04" db="UniProtKB">
        <authorList>
            <consortium name="RefSeq"/>
        </authorList>
    </citation>
    <scope>IDENTIFICATION</scope>
    <source>
        <tissue evidence="15">Whole body</tissue>
    </source>
</reference>
<dbReference type="EC" id="1.2.1.84" evidence="10"/>
<dbReference type="Gene3D" id="3.40.50.720">
    <property type="entry name" value="NAD(P)-binding Rossmann-like Domain"/>
    <property type="match status" value="1"/>
</dbReference>
<dbReference type="FunFam" id="3.40.50.720:FF:000143">
    <property type="entry name" value="Fatty acyl-CoA reductase"/>
    <property type="match status" value="1"/>
</dbReference>
<evidence type="ECO:0000259" key="11">
    <source>
        <dbReference type="Pfam" id="PF03015"/>
    </source>
</evidence>
<keyword evidence="10" id="KW-0560">Oxidoreductase</keyword>
<feature type="domain" description="Thioester reductase (TE)" evidence="12">
    <location>
        <begin position="22"/>
        <end position="291"/>
    </location>
</feature>
<keyword evidence="4 10" id="KW-0812">Transmembrane</keyword>
<sequence length="502" mass="57118">MIKKVEPLSEIQRFYEGSNVFVTGATGFIGNLLIEKLLRSCVINKLFLLVRPKKNKEPAVRLREMFSSALFDRLWNEQPDFIKKVFLIQGDCVEPNLGLSVADVEYLVANMDIVIHCAAKTKFNGPLKNTGLINVRSTRDLLLIARRMDRLKAFVYVSTVFSNPNQSVIDETIHDCHIKGDLLINMVENMSDSLIDSITPECLGTWPNTYTLSKCVAENTVKQYGQNMPICIARPAIVLFTDKEPISGWATGLKSLTGLCLGLGLGVIRVLPGKRDITLRAVPADKVANMIITSAWNATKTRSTPSIPVFNYVLNSTAPRLIFGHTMDYIVDSISNKKLTSEKQVWKPSVTINSSNVLYTILFFLYHYVPAALADIYLWIIGKETRVVKLCKNLDIMIREIMYFVNSEFKFDDKHLQALIMTQSDKDKKLFAFDLSGMEWETYLMKSISGSRKYVLKDSDDTTESQKRYQKILIIYYIFHSILNSCILYVLYRLLKIIFTIN</sequence>
<evidence type="ECO:0000313" key="15">
    <source>
        <dbReference type="RefSeq" id="XP_025408043.1"/>
    </source>
</evidence>
<dbReference type="OrthoDB" id="6584876at2759"/>
<dbReference type="PANTHER" id="PTHR11011:SF60">
    <property type="entry name" value="FATTY ACYL-COA REDUCTASE-RELATED"/>
    <property type="match status" value="1"/>
</dbReference>
<evidence type="ECO:0000256" key="3">
    <source>
        <dbReference type="ARBA" id="ARBA00022516"/>
    </source>
</evidence>